<dbReference type="InterPro" id="IPR040442">
    <property type="entry name" value="Pyrv_kinase-like_dom_sf"/>
</dbReference>
<dbReference type="PANTHER" id="PTHR30502">
    <property type="entry name" value="2-KETO-3-DEOXY-L-RHAMNONATE ALDOLASE"/>
    <property type="match status" value="1"/>
</dbReference>
<evidence type="ECO:0000256" key="1">
    <source>
        <dbReference type="ARBA" id="ARBA00022723"/>
    </source>
</evidence>
<keyword evidence="4" id="KW-0418">Kinase</keyword>
<dbReference type="InterPro" id="IPR050251">
    <property type="entry name" value="HpcH-HpaI_aldolase"/>
</dbReference>
<dbReference type="PANTHER" id="PTHR30502:SF8">
    <property type="entry name" value="SYNTHASE, PUTATIVE-RELATED"/>
    <property type="match status" value="1"/>
</dbReference>
<keyword evidence="4" id="KW-0670">Pyruvate</keyword>
<keyword evidence="2" id="KW-0456">Lyase</keyword>
<sequence>MSDLPFPQQPQFHTTADYRAAVLTYPGNFRRALQEAQKDPKKTLLGVAQGIPSVFVTKVMASAKPDFIWMDVEHGIFDRSTLYDAIHAAQHHSEGKTMVVVRVPKHDEVSLSTALDAGASGIVIPHTDSAQDVLDKVKDVFYPPKGQRSFSPWTFTPGISNQSLYANDEWNMKSSNNHVCLIAQIESVEGLKNLEEIAALPEVDGLMFGPGDYSADAGINFSLAAPPPQEFIDAMTRFVTIAHKYNKPLFGGAQGPAMIPILLQQGYKALAVTFDVWGVANMVKDGMGEARKVIHKIADDAAAAAAAPAEGEKKEVVDLNEKA</sequence>
<dbReference type="EMBL" id="MU853556">
    <property type="protein sequence ID" value="KAK4147325.1"/>
    <property type="molecule type" value="Genomic_DNA"/>
</dbReference>
<dbReference type="GeneID" id="87815827"/>
<keyword evidence="5" id="KW-1185">Reference proteome</keyword>
<reference evidence="4" key="2">
    <citation type="submission" date="2023-05" db="EMBL/GenBank/DDBJ databases">
        <authorList>
            <consortium name="Lawrence Berkeley National Laboratory"/>
            <person name="Steindorff A."/>
            <person name="Hensen N."/>
            <person name="Bonometti L."/>
            <person name="Westerberg I."/>
            <person name="Brannstrom I.O."/>
            <person name="Guillou S."/>
            <person name="Cros-Aarteil S."/>
            <person name="Calhoun S."/>
            <person name="Haridas S."/>
            <person name="Kuo A."/>
            <person name="Mondo S."/>
            <person name="Pangilinan J."/>
            <person name="Riley R."/>
            <person name="Labutti K."/>
            <person name="Andreopoulos B."/>
            <person name="Lipzen A."/>
            <person name="Chen C."/>
            <person name="Yanf M."/>
            <person name="Daum C."/>
            <person name="Ng V."/>
            <person name="Clum A."/>
            <person name="Ohm R."/>
            <person name="Martin F."/>
            <person name="Silar P."/>
            <person name="Natvig D."/>
            <person name="Lalanne C."/>
            <person name="Gautier V."/>
            <person name="Ament-Velasquez S.L."/>
            <person name="Kruys A."/>
            <person name="Hutchinson M.I."/>
            <person name="Powell A.J."/>
            <person name="Barry K."/>
            <person name="Miller A.N."/>
            <person name="Grigoriev I.V."/>
            <person name="Debuchy R."/>
            <person name="Gladieux P."/>
            <person name="Thoren M.H."/>
            <person name="Johannesson H."/>
        </authorList>
    </citation>
    <scope>NUCLEOTIDE SEQUENCE</scope>
    <source>
        <strain evidence="4">CBS 141.50</strain>
    </source>
</reference>
<evidence type="ECO:0000313" key="5">
    <source>
        <dbReference type="Proteomes" id="UP001302676"/>
    </source>
</evidence>
<dbReference type="GO" id="GO:0016832">
    <property type="term" value="F:aldehyde-lyase activity"/>
    <property type="evidence" value="ECO:0007669"/>
    <property type="project" value="TreeGrafter"/>
</dbReference>
<dbReference type="GO" id="GO:0046872">
    <property type="term" value="F:metal ion binding"/>
    <property type="evidence" value="ECO:0007669"/>
    <property type="project" value="UniProtKB-KW"/>
</dbReference>
<keyword evidence="4" id="KW-0808">Transferase</keyword>
<dbReference type="InterPro" id="IPR015813">
    <property type="entry name" value="Pyrv/PenolPyrv_kinase-like_dom"/>
</dbReference>
<reference evidence="4" key="1">
    <citation type="journal article" date="2023" name="Mol. Phylogenet. Evol.">
        <title>Genome-scale phylogeny and comparative genomics of the fungal order Sordariales.</title>
        <authorList>
            <person name="Hensen N."/>
            <person name="Bonometti L."/>
            <person name="Westerberg I."/>
            <person name="Brannstrom I.O."/>
            <person name="Guillou S."/>
            <person name="Cros-Aarteil S."/>
            <person name="Calhoun S."/>
            <person name="Haridas S."/>
            <person name="Kuo A."/>
            <person name="Mondo S."/>
            <person name="Pangilinan J."/>
            <person name="Riley R."/>
            <person name="LaButti K."/>
            <person name="Andreopoulos B."/>
            <person name="Lipzen A."/>
            <person name="Chen C."/>
            <person name="Yan M."/>
            <person name="Daum C."/>
            <person name="Ng V."/>
            <person name="Clum A."/>
            <person name="Steindorff A."/>
            <person name="Ohm R.A."/>
            <person name="Martin F."/>
            <person name="Silar P."/>
            <person name="Natvig D.O."/>
            <person name="Lalanne C."/>
            <person name="Gautier V."/>
            <person name="Ament-Velasquez S.L."/>
            <person name="Kruys A."/>
            <person name="Hutchinson M.I."/>
            <person name="Powell A.J."/>
            <person name="Barry K."/>
            <person name="Miller A.N."/>
            <person name="Grigoriev I.V."/>
            <person name="Debuchy R."/>
            <person name="Gladieux P."/>
            <person name="Hiltunen Thoren M."/>
            <person name="Johannesson H."/>
        </authorList>
    </citation>
    <scope>NUCLEOTIDE SEQUENCE</scope>
    <source>
        <strain evidence="4">CBS 141.50</strain>
    </source>
</reference>
<proteinExistence type="predicted"/>
<dbReference type="Gene3D" id="3.20.20.60">
    <property type="entry name" value="Phosphoenolpyruvate-binding domains"/>
    <property type="match status" value="1"/>
</dbReference>
<evidence type="ECO:0000259" key="3">
    <source>
        <dbReference type="Pfam" id="PF03328"/>
    </source>
</evidence>
<organism evidence="4 5">
    <name type="scientific">Dichotomopilus funicola</name>
    <dbReference type="NCBI Taxonomy" id="1934379"/>
    <lineage>
        <taxon>Eukaryota</taxon>
        <taxon>Fungi</taxon>
        <taxon>Dikarya</taxon>
        <taxon>Ascomycota</taxon>
        <taxon>Pezizomycotina</taxon>
        <taxon>Sordariomycetes</taxon>
        <taxon>Sordariomycetidae</taxon>
        <taxon>Sordariales</taxon>
        <taxon>Chaetomiaceae</taxon>
        <taxon>Dichotomopilus</taxon>
    </lineage>
</organism>
<evidence type="ECO:0000313" key="4">
    <source>
        <dbReference type="EMBL" id="KAK4147325.1"/>
    </source>
</evidence>
<accession>A0AAN6V9P4</accession>
<evidence type="ECO:0000256" key="2">
    <source>
        <dbReference type="ARBA" id="ARBA00023239"/>
    </source>
</evidence>
<dbReference type="GO" id="GO:0016301">
    <property type="term" value="F:kinase activity"/>
    <property type="evidence" value="ECO:0007669"/>
    <property type="project" value="UniProtKB-KW"/>
</dbReference>
<protein>
    <submittedName>
        <fullName evidence="4">Pyruvate/Phosphoenolpyruvate kinase-like domain-containing protein</fullName>
    </submittedName>
</protein>
<name>A0AAN6V9P4_9PEZI</name>
<gene>
    <name evidence="4" type="ORF">C8A04DRAFT_24568</name>
</gene>
<comment type="caution">
    <text evidence="4">The sequence shown here is derived from an EMBL/GenBank/DDBJ whole genome shotgun (WGS) entry which is preliminary data.</text>
</comment>
<dbReference type="GO" id="GO:0005737">
    <property type="term" value="C:cytoplasm"/>
    <property type="evidence" value="ECO:0007669"/>
    <property type="project" value="TreeGrafter"/>
</dbReference>
<dbReference type="RefSeq" id="XP_062640696.1">
    <property type="nucleotide sequence ID" value="XM_062779214.1"/>
</dbReference>
<dbReference type="Pfam" id="PF03328">
    <property type="entry name" value="HpcH_HpaI"/>
    <property type="match status" value="1"/>
</dbReference>
<dbReference type="Proteomes" id="UP001302676">
    <property type="component" value="Unassembled WGS sequence"/>
</dbReference>
<feature type="domain" description="HpcH/HpaI aldolase/citrate lyase" evidence="3">
    <location>
        <begin position="58"/>
        <end position="276"/>
    </location>
</feature>
<dbReference type="InterPro" id="IPR005000">
    <property type="entry name" value="Aldolase/citrate-lyase_domain"/>
</dbReference>
<keyword evidence="1" id="KW-0479">Metal-binding</keyword>
<dbReference type="SUPFAM" id="SSF51621">
    <property type="entry name" value="Phosphoenolpyruvate/pyruvate domain"/>
    <property type="match status" value="1"/>
</dbReference>
<dbReference type="AlphaFoldDB" id="A0AAN6V9P4"/>